<accession>A0A1B2HTW9</accession>
<name>A0A1B2HTW9_9PSEU</name>
<organism evidence="1 2">
    <name type="scientific">Lentzea guizhouensis</name>
    <dbReference type="NCBI Taxonomy" id="1586287"/>
    <lineage>
        <taxon>Bacteria</taxon>
        <taxon>Bacillati</taxon>
        <taxon>Actinomycetota</taxon>
        <taxon>Actinomycetes</taxon>
        <taxon>Pseudonocardiales</taxon>
        <taxon>Pseudonocardiaceae</taxon>
        <taxon>Lentzea</taxon>
    </lineage>
</organism>
<sequence>MLIAASAARNTMMPQPASFQTTCAVTSNAKVSGFVMTSQVAMSLLRRNWLSTPAPPSICWKIVIASTHEKKCGR</sequence>
<dbReference type="AlphaFoldDB" id="A0A1B2HTW9"/>
<protein>
    <submittedName>
        <fullName evidence="1">Uncharacterized protein</fullName>
    </submittedName>
</protein>
<proteinExistence type="predicted"/>
<dbReference type="Proteomes" id="UP000093053">
    <property type="component" value="Chromosome"/>
</dbReference>
<evidence type="ECO:0000313" key="1">
    <source>
        <dbReference type="EMBL" id="ANZ41186.1"/>
    </source>
</evidence>
<reference evidence="1 2" key="1">
    <citation type="submission" date="2016-07" db="EMBL/GenBank/DDBJ databases">
        <title>Complete genome sequence of the Lentzea guizhouensis DHS C013.</title>
        <authorList>
            <person name="Cao C."/>
        </authorList>
    </citation>
    <scope>NUCLEOTIDE SEQUENCE [LARGE SCALE GENOMIC DNA]</scope>
    <source>
        <strain evidence="1 2">DHS C013</strain>
    </source>
</reference>
<dbReference type="KEGG" id="led:BBK82_39645"/>
<dbReference type="EMBL" id="CP016793">
    <property type="protein sequence ID" value="ANZ41186.1"/>
    <property type="molecule type" value="Genomic_DNA"/>
</dbReference>
<keyword evidence="2" id="KW-1185">Reference proteome</keyword>
<gene>
    <name evidence="1" type="ORF">BBK82_39645</name>
</gene>
<dbReference type="STRING" id="1586287.BBK82_39645"/>
<evidence type="ECO:0000313" key="2">
    <source>
        <dbReference type="Proteomes" id="UP000093053"/>
    </source>
</evidence>